<name>A0ABX1E5F9_9PROT</name>
<dbReference type="SUPFAM" id="SSF81891">
    <property type="entry name" value="Poly A polymerase C-terminal region-like"/>
    <property type="match status" value="1"/>
</dbReference>
<gene>
    <name evidence="1" type="ORF">HEQ75_13950</name>
</gene>
<dbReference type="EMBL" id="JAAVNE010000021">
    <property type="protein sequence ID" value="NKC31965.1"/>
    <property type="molecule type" value="Genomic_DNA"/>
</dbReference>
<dbReference type="Proteomes" id="UP000787635">
    <property type="component" value="Unassembled WGS sequence"/>
</dbReference>
<feature type="non-terminal residue" evidence="1">
    <location>
        <position position="1"/>
    </location>
</feature>
<accession>A0ABX1E5F9</accession>
<evidence type="ECO:0000313" key="2">
    <source>
        <dbReference type="Proteomes" id="UP000787635"/>
    </source>
</evidence>
<organism evidence="1 2">
    <name type="scientific">Falsiroseomonas selenitidurans</name>
    <dbReference type="NCBI Taxonomy" id="2716335"/>
    <lineage>
        <taxon>Bacteria</taxon>
        <taxon>Pseudomonadati</taxon>
        <taxon>Pseudomonadota</taxon>
        <taxon>Alphaproteobacteria</taxon>
        <taxon>Acetobacterales</taxon>
        <taxon>Roseomonadaceae</taxon>
        <taxon>Falsiroseomonas</taxon>
    </lineage>
</organism>
<keyword evidence="2" id="KW-1185">Reference proteome</keyword>
<sequence>ARAWLAEARDGQDRGALRARLVATPPPVFPLLGRDLMALGLPPGRAVGAWLAALRAWWLEGGCVADHEACLAELRRRLATKDGSPAPSPGACG</sequence>
<proteinExistence type="predicted"/>
<protein>
    <recommendedName>
        <fullName evidence="3">CCA tRNA nucleotidyltransferase</fullName>
    </recommendedName>
</protein>
<comment type="caution">
    <text evidence="1">The sequence shown here is derived from an EMBL/GenBank/DDBJ whole genome shotgun (WGS) entry which is preliminary data.</text>
</comment>
<evidence type="ECO:0000313" key="1">
    <source>
        <dbReference type="EMBL" id="NKC31965.1"/>
    </source>
</evidence>
<reference evidence="1 2" key="1">
    <citation type="submission" date="2020-03" db="EMBL/GenBank/DDBJ databases">
        <title>Roseomonas selenitidurans sp. nov. isolated from urban soil.</title>
        <authorList>
            <person name="Liu H."/>
        </authorList>
    </citation>
    <scope>NUCLEOTIDE SEQUENCE [LARGE SCALE GENOMIC DNA]</scope>
    <source>
        <strain evidence="1 2">BU-1</strain>
    </source>
</reference>
<evidence type="ECO:0008006" key="3">
    <source>
        <dbReference type="Google" id="ProtNLM"/>
    </source>
</evidence>